<feature type="compositionally biased region" description="Basic and acidic residues" evidence="5">
    <location>
        <begin position="1"/>
        <end position="15"/>
    </location>
</feature>
<evidence type="ECO:0000256" key="4">
    <source>
        <dbReference type="ARBA" id="ARBA00023136"/>
    </source>
</evidence>
<keyword evidence="2" id="KW-0812">Transmembrane</keyword>
<dbReference type="Pfam" id="PF06813">
    <property type="entry name" value="Nodulin-like"/>
    <property type="match status" value="1"/>
</dbReference>
<dbReference type="PANTHER" id="PTHR21576">
    <property type="entry name" value="UNCHARACTERIZED NODULIN-LIKE PROTEIN"/>
    <property type="match status" value="1"/>
</dbReference>
<evidence type="ECO:0000256" key="1">
    <source>
        <dbReference type="ARBA" id="ARBA00004141"/>
    </source>
</evidence>
<evidence type="ECO:0000259" key="6">
    <source>
        <dbReference type="Pfam" id="PF06813"/>
    </source>
</evidence>
<dbReference type="AlphaFoldDB" id="A0A8T1ZL66"/>
<evidence type="ECO:0000256" key="5">
    <source>
        <dbReference type="SAM" id="MobiDB-lite"/>
    </source>
</evidence>
<keyword evidence="4" id="KW-0472">Membrane</keyword>
<protein>
    <submittedName>
        <fullName evidence="7">Nodulin-like</fullName>
    </submittedName>
</protein>
<comment type="subcellular location">
    <subcellularLocation>
        <location evidence="1">Membrane</location>
        <topology evidence="1">Multi-pass membrane protein</topology>
    </subcellularLocation>
</comment>
<proteinExistence type="predicted"/>
<keyword evidence="3" id="KW-1133">Transmembrane helix</keyword>
<keyword evidence="8" id="KW-1185">Reference proteome</keyword>
<evidence type="ECO:0000313" key="8">
    <source>
        <dbReference type="Proteomes" id="UP000694240"/>
    </source>
</evidence>
<evidence type="ECO:0000256" key="3">
    <source>
        <dbReference type="ARBA" id="ARBA00022989"/>
    </source>
</evidence>
<feature type="region of interest" description="Disordered" evidence="5">
    <location>
        <begin position="1"/>
        <end position="34"/>
    </location>
</feature>
<dbReference type="EMBL" id="JAEFBK010000010">
    <property type="protein sequence ID" value="KAG7559428.1"/>
    <property type="molecule type" value="Genomic_DNA"/>
</dbReference>
<feature type="domain" description="Nodulin-like" evidence="6">
    <location>
        <begin position="71"/>
        <end position="129"/>
    </location>
</feature>
<evidence type="ECO:0000313" key="7">
    <source>
        <dbReference type="EMBL" id="KAG7559428.1"/>
    </source>
</evidence>
<dbReference type="PANTHER" id="PTHR21576:SF73">
    <property type="entry name" value="F1C9.29 PROTEIN-RELATED"/>
    <property type="match status" value="1"/>
</dbReference>
<organism evidence="7 8">
    <name type="scientific">Arabidopsis thaliana x Arabidopsis arenosa</name>
    <dbReference type="NCBI Taxonomy" id="1240361"/>
    <lineage>
        <taxon>Eukaryota</taxon>
        <taxon>Viridiplantae</taxon>
        <taxon>Streptophyta</taxon>
        <taxon>Embryophyta</taxon>
        <taxon>Tracheophyta</taxon>
        <taxon>Spermatophyta</taxon>
        <taxon>Magnoliopsida</taxon>
        <taxon>eudicotyledons</taxon>
        <taxon>Gunneridae</taxon>
        <taxon>Pentapetalae</taxon>
        <taxon>rosids</taxon>
        <taxon>malvids</taxon>
        <taxon>Brassicales</taxon>
        <taxon>Brassicaceae</taxon>
        <taxon>Camelineae</taxon>
        <taxon>Arabidopsis</taxon>
    </lineage>
</organism>
<gene>
    <name evidence="7" type="ORF">ISN45_Aa05g010250</name>
</gene>
<comment type="caution">
    <text evidence="7">The sequence shown here is derived from an EMBL/GenBank/DDBJ whole genome shotgun (WGS) entry which is preliminary data.</text>
</comment>
<feature type="region of interest" description="Disordered" evidence="5">
    <location>
        <begin position="248"/>
        <end position="267"/>
    </location>
</feature>
<name>A0A8T1ZL66_9BRAS</name>
<dbReference type="GO" id="GO:0016020">
    <property type="term" value="C:membrane"/>
    <property type="evidence" value="ECO:0007669"/>
    <property type="project" value="UniProtKB-SubCell"/>
</dbReference>
<sequence length="379" mass="42625">MAGTHRELENSDEIHNSPTDSPGGGEKKQRKPRKHFLNGVDYTRKVCIFHKQQMARLRGCHVDTVLCWHRLLFGSISPVIKSSLNYNQKELSRLGVAKDLGDSVGFIAGTLSEILPLWAALLVGAVQNLSSPVEPRFFPMGYVCSHIRWEQWRDLLQYGALVSGVQNFPRAEVQWWVFSRLLRLQLSLFASCSSSDLLVVTSRSVPLMEPAYFHIRCLSSTCCLSHVRYAYSRLVVLATTFFTETNEPDDTIEEPLVPKREDQEPGLQTPDLILSEVEDEKPKDVDLLPASERHKRIAHLQAQLMQAAAEGAEIVLNNGEVRYLPHWKKERMRSSMPACDSCQAIEESPCSVSAPAPLGYSTSALLFGQHRGRVISWRG</sequence>
<reference evidence="7 8" key="1">
    <citation type="submission" date="2020-12" db="EMBL/GenBank/DDBJ databases">
        <title>Concerted genomic and epigenomic changes stabilize Arabidopsis allopolyploids.</title>
        <authorList>
            <person name="Chen Z."/>
        </authorList>
    </citation>
    <scope>NUCLEOTIDE SEQUENCE [LARGE SCALE GENOMIC DNA]</scope>
    <source>
        <strain evidence="7">Allo738</strain>
        <tissue evidence="7">Leaf</tissue>
    </source>
</reference>
<accession>A0A8T1ZL66</accession>
<dbReference type="InterPro" id="IPR010658">
    <property type="entry name" value="Nodulin-like"/>
</dbReference>
<evidence type="ECO:0000256" key="2">
    <source>
        <dbReference type="ARBA" id="ARBA00022692"/>
    </source>
</evidence>
<dbReference type="Proteomes" id="UP000694240">
    <property type="component" value="Chromosome 10"/>
</dbReference>